<reference evidence="2" key="1">
    <citation type="submission" date="2017-06" db="EMBL/GenBank/DDBJ databases">
        <authorList>
            <person name="Varghese N."/>
            <person name="Submissions S."/>
        </authorList>
    </citation>
    <scope>NUCLEOTIDE SEQUENCE [LARGE SCALE GENOMIC DNA]</scope>
    <source>
        <strain evidence="2">JCM 23211</strain>
    </source>
</reference>
<dbReference type="Pfam" id="PF01987">
    <property type="entry name" value="AIM24"/>
    <property type="match status" value="1"/>
</dbReference>
<proteinExistence type="predicted"/>
<sequence>MPLELVNSKVVKTSLAPGQNVLARKGAMLYYTGDVHFIPHSMGGSAAGMPGGQAGGRSGVTVGGVAGMAGRMMSGEHVAMMAAEGQGEVFYGHAGLYVEVIHLDGSSLLTVEADRLLAHDGYLQSSVVALTSQGGVRGAVRGAMTGQGLFTTQLSGQGSVAVLSHGGAIPLQVGPQHPQVVVDPQAYVCHIGNIQVDISANVGWRDAVGRGSGEAMQLKMTGVGTVWVQASEQKF</sequence>
<name>A0A239KK33_9NOCA</name>
<dbReference type="RefSeq" id="WP_089248713.1">
    <property type="nucleotide sequence ID" value="NZ_FZOW01000010.1"/>
</dbReference>
<dbReference type="EMBL" id="FZOW01000010">
    <property type="protein sequence ID" value="SNT18425.1"/>
    <property type="molecule type" value="Genomic_DNA"/>
</dbReference>
<dbReference type="PANTHER" id="PTHR38074">
    <property type="entry name" value="ALTERED INHERITANCE OF MITOCHONDRIA PROTEIN 24, MITOCHONDRIAL"/>
    <property type="match status" value="1"/>
</dbReference>
<dbReference type="OrthoDB" id="6048299at2"/>
<accession>A0A239KK33</accession>
<evidence type="ECO:0000313" key="2">
    <source>
        <dbReference type="Proteomes" id="UP000198327"/>
    </source>
</evidence>
<dbReference type="AlphaFoldDB" id="A0A239KK33"/>
<dbReference type="Gene3D" id="3.60.160.10">
    <property type="entry name" value="Mitochondrial biogenesis AIM24"/>
    <property type="match status" value="1"/>
</dbReference>
<gene>
    <name evidence="1" type="ORF">SAMN05421642_110227</name>
</gene>
<organism evidence="1 2">
    <name type="scientific">Rhodococcoides kyotonense</name>
    <dbReference type="NCBI Taxonomy" id="398843"/>
    <lineage>
        <taxon>Bacteria</taxon>
        <taxon>Bacillati</taxon>
        <taxon>Actinomycetota</taxon>
        <taxon>Actinomycetes</taxon>
        <taxon>Mycobacteriales</taxon>
        <taxon>Nocardiaceae</taxon>
        <taxon>Rhodococcoides</taxon>
    </lineage>
</organism>
<dbReference type="InterPro" id="IPR036983">
    <property type="entry name" value="AIM24_sf"/>
</dbReference>
<dbReference type="SUPFAM" id="SSF51219">
    <property type="entry name" value="TRAP-like"/>
    <property type="match status" value="1"/>
</dbReference>
<dbReference type="InterPro" id="IPR002838">
    <property type="entry name" value="AIM24"/>
</dbReference>
<evidence type="ECO:0000313" key="1">
    <source>
        <dbReference type="EMBL" id="SNT18425.1"/>
    </source>
</evidence>
<dbReference type="InterPro" id="IPR016031">
    <property type="entry name" value="Trp_RNA-bd_attenuator-like_dom"/>
</dbReference>
<dbReference type="Proteomes" id="UP000198327">
    <property type="component" value="Unassembled WGS sequence"/>
</dbReference>
<protein>
    <submittedName>
        <fullName evidence="1">Uncharacterized conserved protein, AIM24 family</fullName>
    </submittedName>
</protein>
<dbReference type="PANTHER" id="PTHR38074:SF1">
    <property type="entry name" value="ALTERED INHERITANCE OF MITOCHONDRIA PROTEIN 24, MITOCHONDRIAL"/>
    <property type="match status" value="1"/>
</dbReference>
<dbReference type="STRING" id="398843.A3K89_11545"/>
<keyword evidence="2" id="KW-1185">Reference proteome</keyword>